<dbReference type="GO" id="GO:0003677">
    <property type="term" value="F:DNA binding"/>
    <property type="evidence" value="ECO:0007669"/>
    <property type="project" value="UniProtKB-KW"/>
</dbReference>
<dbReference type="InterPro" id="IPR036388">
    <property type="entry name" value="WH-like_DNA-bd_sf"/>
</dbReference>
<evidence type="ECO:0000256" key="2">
    <source>
        <dbReference type="ARBA" id="ARBA00023125"/>
    </source>
</evidence>
<protein>
    <submittedName>
        <fullName evidence="7">HxlR family transcriptional regulator</fullName>
    </submittedName>
    <submittedName>
        <fullName evidence="8">Putative HTH-type transcriptional regulator YtcD</fullName>
    </submittedName>
    <submittedName>
        <fullName evidence="5">Transcriptional regulator, HxlR family</fullName>
    </submittedName>
</protein>
<evidence type="ECO:0000313" key="10">
    <source>
        <dbReference type="Proteomes" id="UP000431451"/>
    </source>
</evidence>
<dbReference type="InterPro" id="IPR011991">
    <property type="entry name" value="ArsR-like_HTH"/>
</dbReference>
<reference evidence="7 9" key="1">
    <citation type="submission" date="2017-10" db="EMBL/GenBank/DDBJ databases">
        <title>Effective Description of Clostridium neonatale sp. nov. linked to necrotizing enterocolitis in neonates and a clarification of species assignable to the genus Clostridium (Prazmowski 1880) emend. Lawson and Rainey 2016.</title>
        <authorList>
            <person name="Bernard K."/>
            <person name="Burdz T."/>
            <person name="Wiebe D."/>
            <person name="Balcewich B."/>
            <person name="Alfa M."/>
            <person name="Bernier A.-M."/>
        </authorList>
    </citation>
    <scope>NUCLEOTIDE SEQUENCE [LARGE SCALE GENOMIC DNA]</scope>
    <source>
        <strain evidence="7 9">LCDC99A005</strain>
    </source>
</reference>
<evidence type="ECO:0000259" key="4">
    <source>
        <dbReference type="PROSITE" id="PS51118"/>
    </source>
</evidence>
<dbReference type="EMBL" id="CAMTCP010000005">
    <property type="protein sequence ID" value="CAI3538339.1"/>
    <property type="molecule type" value="Genomic_DNA"/>
</dbReference>
<evidence type="ECO:0000256" key="3">
    <source>
        <dbReference type="ARBA" id="ARBA00023163"/>
    </source>
</evidence>
<dbReference type="SUPFAM" id="SSF46785">
    <property type="entry name" value="Winged helix' DNA-binding domain"/>
    <property type="match status" value="1"/>
</dbReference>
<evidence type="ECO:0000313" key="5">
    <source>
        <dbReference type="EMBL" id="CAG9706760.1"/>
    </source>
</evidence>
<dbReference type="InterPro" id="IPR036390">
    <property type="entry name" value="WH_DNA-bd_sf"/>
</dbReference>
<sequence length="113" mass="13371">MSKLKEEYSYSLDIYMDLIGGKWKLRILYHLSNGTKRFGELKKLLGSITEKTLTQQLRELEQDKLIIRTVYNEVPPRVEYSMAEYCTDLLPIFKEICIWSIKYAKDNNIQINS</sequence>
<organism evidence="7 9">
    <name type="scientific">Clostridium neonatale</name>
    <dbReference type="NCBI Taxonomy" id="137838"/>
    <lineage>
        <taxon>Bacteria</taxon>
        <taxon>Bacillati</taxon>
        <taxon>Bacillota</taxon>
        <taxon>Clostridia</taxon>
        <taxon>Eubacteriales</taxon>
        <taxon>Clostridiaceae</taxon>
        <taxon>Clostridium</taxon>
    </lineage>
</organism>
<dbReference type="PANTHER" id="PTHR33204">
    <property type="entry name" value="TRANSCRIPTIONAL REGULATOR, MARR FAMILY"/>
    <property type="match status" value="1"/>
</dbReference>
<dbReference type="EMBL" id="UWJD01000002">
    <property type="protein sequence ID" value="VCT85030.1"/>
    <property type="molecule type" value="Genomic_DNA"/>
</dbReference>
<dbReference type="CDD" id="cd00090">
    <property type="entry name" value="HTH_ARSR"/>
    <property type="match status" value="1"/>
</dbReference>
<dbReference type="GeneID" id="68878097"/>
<dbReference type="OrthoDB" id="9791143at2"/>
<dbReference type="PANTHER" id="PTHR33204:SF29">
    <property type="entry name" value="TRANSCRIPTIONAL REGULATOR"/>
    <property type="match status" value="1"/>
</dbReference>
<dbReference type="Proteomes" id="UP000220840">
    <property type="component" value="Unassembled WGS sequence"/>
</dbReference>
<evidence type="ECO:0000256" key="1">
    <source>
        <dbReference type="ARBA" id="ARBA00023015"/>
    </source>
</evidence>
<dbReference type="STRING" id="137838.GCA_001458595_03113"/>
<feature type="domain" description="HTH hxlR-type" evidence="4">
    <location>
        <begin position="10"/>
        <end position="108"/>
    </location>
</feature>
<dbReference type="Gene3D" id="1.10.10.10">
    <property type="entry name" value="Winged helix-like DNA-binding domain superfamily/Winged helix DNA-binding domain"/>
    <property type="match status" value="1"/>
</dbReference>
<name>A0A2A7MJF6_9CLOT</name>
<gene>
    <name evidence="8" type="primary">ytcD</name>
    <name evidence="6" type="ORF">CNEO2_1040001</name>
    <name evidence="5" type="ORF">CNEO_42639</name>
    <name evidence="8" type="ORF">CNEONATNEC25_02631</name>
    <name evidence="7" type="ORF">CQ394_08215</name>
</gene>
<evidence type="ECO:0000313" key="7">
    <source>
        <dbReference type="EMBL" id="PEG31667.1"/>
    </source>
</evidence>
<dbReference type="InterPro" id="IPR002577">
    <property type="entry name" value="HTH_HxlR"/>
</dbReference>
<evidence type="ECO:0000313" key="8">
    <source>
        <dbReference type="EMBL" id="VCT85030.1"/>
    </source>
</evidence>
<keyword evidence="2" id="KW-0238">DNA-binding</keyword>
<keyword evidence="9" id="KW-1185">Reference proteome</keyword>
<keyword evidence="1" id="KW-0805">Transcription regulation</keyword>
<dbReference type="RefSeq" id="WP_058295824.1">
    <property type="nucleotide sequence ID" value="NZ_CAKJVD010000003.1"/>
</dbReference>
<dbReference type="EMBL" id="PDCJ01000001">
    <property type="protein sequence ID" value="PEG31667.1"/>
    <property type="molecule type" value="Genomic_DNA"/>
</dbReference>
<reference evidence="5" key="3">
    <citation type="submission" date="2021-10" db="EMBL/GenBank/DDBJ databases">
        <authorList>
            <person name="Mesa V."/>
        </authorList>
    </citation>
    <scope>NUCLEOTIDE SEQUENCE</scope>
    <source>
        <strain evidence="5">CC3_PB</strain>
    </source>
</reference>
<dbReference type="AlphaFoldDB" id="A0A2A7MJF6"/>
<accession>A0A2A7MJF6</accession>
<evidence type="ECO:0000313" key="9">
    <source>
        <dbReference type="Proteomes" id="UP000220840"/>
    </source>
</evidence>
<dbReference type="Pfam" id="PF01638">
    <property type="entry name" value="HxlR"/>
    <property type="match status" value="1"/>
</dbReference>
<dbReference type="PROSITE" id="PS51118">
    <property type="entry name" value="HTH_HXLR"/>
    <property type="match status" value="1"/>
</dbReference>
<proteinExistence type="predicted"/>
<dbReference type="EMBL" id="CAKJVE010000004">
    <property type="protein sequence ID" value="CAG9706760.1"/>
    <property type="molecule type" value="Genomic_DNA"/>
</dbReference>
<keyword evidence="3" id="KW-0804">Transcription</keyword>
<reference evidence="8 10" key="2">
    <citation type="submission" date="2018-06" db="EMBL/GenBank/DDBJ databases">
        <authorList>
            <consortium name="IHU Genomes"/>
        </authorList>
    </citation>
    <scope>NUCLEOTIDE SEQUENCE [LARGE SCALE GENOMIC DNA]</scope>
    <source>
        <strain evidence="8 10">NEC25</strain>
    </source>
</reference>
<reference evidence="6" key="4">
    <citation type="submission" date="2022-10" db="EMBL/GenBank/DDBJ databases">
        <authorList>
            <person name="Aires J."/>
            <person name="Mesa V."/>
        </authorList>
    </citation>
    <scope>NUCLEOTIDE SEQUENCE</scope>
    <source>
        <strain evidence="6">Clostridium neonatale JD116</strain>
    </source>
</reference>
<dbReference type="Proteomes" id="UP001189143">
    <property type="component" value="Unassembled WGS sequence"/>
</dbReference>
<dbReference type="Proteomes" id="UP000431451">
    <property type="component" value="Unassembled WGS sequence"/>
</dbReference>
<evidence type="ECO:0000313" key="6">
    <source>
        <dbReference type="EMBL" id="CAI3538339.1"/>
    </source>
</evidence>
<dbReference type="Proteomes" id="UP000789738">
    <property type="component" value="Unassembled WGS sequence"/>
</dbReference>